<dbReference type="InterPro" id="IPR045851">
    <property type="entry name" value="AMP-bd_C_sf"/>
</dbReference>
<dbReference type="FunCoup" id="D6TQS9">
    <property type="interactions" value="389"/>
</dbReference>
<dbReference type="PROSITE" id="PS00455">
    <property type="entry name" value="AMP_BINDING"/>
    <property type="match status" value="1"/>
</dbReference>
<dbReference type="Pfam" id="PF13193">
    <property type="entry name" value="AMP-binding_C"/>
    <property type="match status" value="1"/>
</dbReference>
<keyword evidence="5" id="KW-1185">Reference proteome</keyword>
<dbReference type="AlphaFoldDB" id="D6TQS9"/>
<dbReference type="eggNOG" id="COG0318">
    <property type="taxonomic scope" value="Bacteria"/>
</dbReference>
<dbReference type="STRING" id="485913.Krac_7044"/>
<comment type="similarity">
    <text evidence="1">Belongs to the ATP-dependent AMP-binding enzyme family.</text>
</comment>
<evidence type="ECO:0000313" key="5">
    <source>
        <dbReference type="Proteomes" id="UP000004508"/>
    </source>
</evidence>
<dbReference type="Gene3D" id="3.30.300.30">
    <property type="match status" value="1"/>
</dbReference>
<dbReference type="EMBL" id="ADVG01000002">
    <property type="protein sequence ID" value="EFH85800.1"/>
    <property type="molecule type" value="Genomic_DNA"/>
</dbReference>
<dbReference type="InterPro" id="IPR020845">
    <property type="entry name" value="AMP-binding_CS"/>
</dbReference>
<dbReference type="Gene3D" id="3.40.50.12780">
    <property type="entry name" value="N-terminal domain of ligase-like"/>
    <property type="match status" value="1"/>
</dbReference>
<dbReference type="InParanoid" id="D6TQS9"/>
<dbReference type="PANTHER" id="PTHR43767:SF12">
    <property type="entry name" value="AMP-DEPENDENT SYNTHETASE AND LIGASE"/>
    <property type="match status" value="1"/>
</dbReference>
<proteinExistence type="inferred from homology"/>
<dbReference type="PANTHER" id="PTHR43767">
    <property type="entry name" value="LONG-CHAIN-FATTY-ACID--COA LIGASE"/>
    <property type="match status" value="1"/>
</dbReference>
<comment type="caution">
    <text evidence="4">The sequence shown here is derived from an EMBL/GenBank/DDBJ whole genome shotgun (WGS) entry which is preliminary data.</text>
</comment>
<dbReference type="InterPro" id="IPR025110">
    <property type="entry name" value="AMP-bd_C"/>
</dbReference>
<organism evidence="4 5">
    <name type="scientific">Ktedonobacter racemifer DSM 44963</name>
    <dbReference type="NCBI Taxonomy" id="485913"/>
    <lineage>
        <taxon>Bacteria</taxon>
        <taxon>Bacillati</taxon>
        <taxon>Chloroflexota</taxon>
        <taxon>Ktedonobacteria</taxon>
        <taxon>Ktedonobacterales</taxon>
        <taxon>Ktedonobacteraceae</taxon>
        <taxon>Ktedonobacter</taxon>
    </lineage>
</organism>
<name>D6TQS9_KTERA</name>
<dbReference type="Proteomes" id="UP000004508">
    <property type="component" value="Unassembled WGS sequence"/>
</dbReference>
<evidence type="ECO:0000259" key="2">
    <source>
        <dbReference type="Pfam" id="PF00501"/>
    </source>
</evidence>
<feature type="domain" description="AMP-dependent synthetase/ligase" evidence="2">
    <location>
        <begin position="30"/>
        <end position="428"/>
    </location>
</feature>
<keyword evidence="4" id="KW-0436">Ligase</keyword>
<dbReference type="InterPro" id="IPR050237">
    <property type="entry name" value="ATP-dep_AMP-bd_enzyme"/>
</dbReference>
<reference evidence="4 5" key="1">
    <citation type="journal article" date="2011" name="Stand. Genomic Sci.">
        <title>Non-contiguous finished genome sequence and contextual data of the filamentous soil bacterium Ktedonobacter racemifer type strain (SOSP1-21).</title>
        <authorList>
            <person name="Chang Y.J."/>
            <person name="Land M."/>
            <person name="Hauser L."/>
            <person name="Chertkov O."/>
            <person name="Del Rio T.G."/>
            <person name="Nolan M."/>
            <person name="Copeland A."/>
            <person name="Tice H."/>
            <person name="Cheng J.F."/>
            <person name="Lucas S."/>
            <person name="Han C."/>
            <person name="Goodwin L."/>
            <person name="Pitluck S."/>
            <person name="Ivanova N."/>
            <person name="Ovchinikova G."/>
            <person name="Pati A."/>
            <person name="Chen A."/>
            <person name="Palaniappan K."/>
            <person name="Mavromatis K."/>
            <person name="Liolios K."/>
            <person name="Brettin T."/>
            <person name="Fiebig A."/>
            <person name="Rohde M."/>
            <person name="Abt B."/>
            <person name="Goker M."/>
            <person name="Detter J.C."/>
            <person name="Woyke T."/>
            <person name="Bristow J."/>
            <person name="Eisen J.A."/>
            <person name="Markowitz V."/>
            <person name="Hugenholtz P."/>
            <person name="Kyrpides N.C."/>
            <person name="Klenk H.P."/>
            <person name="Lapidus A."/>
        </authorList>
    </citation>
    <scope>NUCLEOTIDE SEQUENCE [LARGE SCALE GENOMIC DNA]</scope>
    <source>
        <strain evidence="5">DSM 44963</strain>
    </source>
</reference>
<protein>
    <submittedName>
        <fullName evidence="4">AMP-dependent synthetase and ligase</fullName>
    </submittedName>
</protein>
<evidence type="ECO:0000313" key="4">
    <source>
        <dbReference type="EMBL" id="EFH85800.1"/>
    </source>
</evidence>
<dbReference type="FunFam" id="3.40.50.12780:FF:000003">
    <property type="entry name" value="Long-chain-fatty-acid--CoA ligase FadD"/>
    <property type="match status" value="1"/>
</dbReference>
<dbReference type="CDD" id="cd05936">
    <property type="entry name" value="FC-FACS_FadD_like"/>
    <property type="match status" value="1"/>
</dbReference>
<dbReference type="GO" id="GO:0016877">
    <property type="term" value="F:ligase activity, forming carbon-sulfur bonds"/>
    <property type="evidence" value="ECO:0007669"/>
    <property type="project" value="UniProtKB-ARBA"/>
</dbReference>
<dbReference type="Pfam" id="PF00501">
    <property type="entry name" value="AMP-binding"/>
    <property type="match status" value="1"/>
</dbReference>
<dbReference type="InterPro" id="IPR042099">
    <property type="entry name" value="ANL_N_sf"/>
</dbReference>
<dbReference type="SUPFAM" id="SSF56801">
    <property type="entry name" value="Acetyl-CoA synthetase-like"/>
    <property type="match status" value="1"/>
</dbReference>
<dbReference type="InterPro" id="IPR000873">
    <property type="entry name" value="AMP-dep_synth/lig_dom"/>
</dbReference>
<evidence type="ECO:0000259" key="3">
    <source>
        <dbReference type="Pfam" id="PF13193"/>
    </source>
</evidence>
<sequence length="565" mass="63298">MRSHPWVRHYEEGVPDLIDLPDESLTWILDDVAKSFPDQTAFIYYNTRITYARFFTLVHAFAIQLQRLGIQPGDRVALSLPNIPQYPIAFFAILKIGAVAVPTNPLYTEHELAHQLSDSGARILIMLDMFYPIVRNARSRIPVEHIIITSVTDYFSPILRALYPLTQLRSKPPSPKLTFKELRADPCLHLMKEMQARTTDSEVATFKPVPVKSDDLAVLQYTGGTTGIAKGAMLTHRNLLANTLQTTKWVPKGKEGQESAVCVAPFFHAYGMTVCMNLGIYAGATLILLPRFQPKEVARALRRYRPSMFPGIPTMYIAIMRELGKEKNLDFMQSIKYSISGAAPLPAQVQNDFNAMTQGKLVEGYGLSEAAPVTHCNPLTEKSRNGSIGLPLPNVEAAILNAETGDPLPIGEVGEIVVKGPNIMRGYWKREEETRALFTNGWMRTGDLGRMDEDGYFYVVERAKDMIIASGFNVYPREVEEVLFQHPAVEEAAVKGIADAYRGETVAAFIVLKDGYQPDEANKQSILAFCKQRLAAYKMPKMLEFRDELPKSLVGKVLRRKLQVE</sequence>
<evidence type="ECO:0000256" key="1">
    <source>
        <dbReference type="ARBA" id="ARBA00006432"/>
    </source>
</evidence>
<accession>D6TQS9</accession>
<gene>
    <name evidence="4" type="ORF">Krac_7044</name>
</gene>
<feature type="domain" description="AMP-binding enzyme C-terminal" evidence="3">
    <location>
        <begin position="478"/>
        <end position="556"/>
    </location>
</feature>